<dbReference type="InterPro" id="IPR016032">
    <property type="entry name" value="Sig_transdc_resp-reg_C-effctor"/>
</dbReference>
<accession>A0AAX3M976</accession>
<dbReference type="AlphaFoldDB" id="A0AAX3M976"/>
<dbReference type="InterPro" id="IPR036388">
    <property type="entry name" value="WH-like_DNA-bd_sf"/>
</dbReference>
<dbReference type="PANTHER" id="PTHR48111:SF26">
    <property type="entry name" value="STAGE 0 SPORULATION PROTEIN A HOMOLOG"/>
    <property type="match status" value="1"/>
</dbReference>
<keyword evidence="12" id="KW-1185">Reference proteome</keyword>
<proteinExistence type="predicted"/>
<dbReference type="InterPro" id="IPR001867">
    <property type="entry name" value="OmpR/PhoB-type_DNA-bd"/>
</dbReference>
<evidence type="ECO:0000313" key="12">
    <source>
        <dbReference type="Proteomes" id="UP001220509"/>
    </source>
</evidence>
<dbReference type="Gene3D" id="6.10.250.690">
    <property type="match status" value="1"/>
</dbReference>
<gene>
    <name evidence="11" type="ORF">PQ456_10955</name>
</gene>
<dbReference type="GO" id="GO:0032993">
    <property type="term" value="C:protein-DNA complex"/>
    <property type="evidence" value="ECO:0007669"/>
    <property type="project" value="TreeGrafter"/>
</dbReference>
<feature type="domain" description="Response regulatory" evidence="9">
    <location>
        <begin position="3"/>
        <end position="116"/>
    </location>
</feature>
<dbReference type="InterPro" id="IPR001789">
    <property type="entry name" value="Sig_transdc_resp-reg_receiver"/>
</dbReference>
<name>A0AAX3M976_9BACL</name>
<reference evidence="11 12" key="1">
    <citation type="submission" date="2023-02" db="EMBL/GenBank/DDBJ databases">
        <title>Genome sequence of Paenibacillus kyungheensis KACC 18744.</title>
        <authorList>
            <person name="Kim S."/>
            <person name="Heo J."/>
            <person name="Kwon S.-W."/>
        </authorList>
    </citation>
    <scope>NUCLEOTIDE SEQUENCE [LARGE SCALE GENOMIC DNA]</scope>
    <source>
        <strain evidence="11 12">KACC 18744</strain>
    </source>
</reference>
<dbReference type="Gene3D" id="3.40.50.2300">
    <property type="match status" value="1"/>
</dbReference>
<evidence type="ECO:0000256" key="7">
    <source>
        <dbReference type="PROSITE-ProRule" id="PRU00169"/>
    </source>
</evidence>
<evidence type="ECO:0000256" key="4">
    <source>
        <dbReference type="ARBA" id="ARBA00023015"/>
    </source>
</evidence>
<dbReference type="Proteomes" id="UP001220509">
    <property type="component" value="Chromosome"/>
</dbReference>
<keyword evidence="4" id="KW-0805">Transcription regulation</keyword>
<dbReference type="SMART" id="SM00448">
    <property type="entry name" value="REC"/>
    <property type="match status" value="1"/>
</dbReference>
<feature type="modified residue" description="4-aspartylphosphate" evidence="7">
    <location>
        <position position="52"/>
    </location>
</feature>
<dbReference type="InterPro" id="IPR039420">
    <property type="entry name" value="WalR-like"/>
</dbReference>
<evidence type="ECO:0000259" key="10">
    <source>
        <dbReference type="PROSITE" id="PS51755"/>
    </source>
</evidence>
<dbReference type="SUPFAM" id="SSF52172">
    <property type="entry name" value="CheY-like"/>
    <property type="match status" value="1"/>
</dbReference>
<dbReference type="GO" id="GO:0000976">
    <property type="term" value="F:transcription cis-regulatory region binding"/>
    <property type="evidence" value="ECO:0007669"/>
    <property type="project" value="TreeGrafter"/>
</dbReference>
<evidence type="ECO:0000256" key="5">
    <source>
        <dbReference type="ARBA" id="ARBA00023125"/>
    </source>
</evidence>
<feature type="DNA-binding region" description="OmpR/PhoB-type" evidence="8">
    <location>
        <begin position="131"/>
        <end position="230"/>
    </location>
</feature>
<dbReference type="FunFam" id="3.40.50.2300:FF:000001">
    <property type="entry name" value="DNA-binding response regulator PhoB"/>
    <property type="match status" value="1"/>
</dbReference>
<keyword evidence="5 8" id="KW-0238">DNA-binding</keyword>
<evidence type="ECO:0000256" key="6">
    <source>
        <dbReference type="ARBA" id="ARBA00023163"/>
    </source>
</evidence>
<dbReference type="GO" id="GO:0000156">
    <property type="term" value="F:phosphorelay response regulator activity"/>
    <property type="evidence" value="ECO:0007669"/>
    <property type="project" value="TreeGrafter"/>
</dbReference>
<dbReference type="KEGG" id="pka:PQ456_10955"/>
<evidence type="ECO:0000256" key="2">
    <source>
        <dbReference type="ARBA" id="ARBA00022553"/>
    </source>
</evidence>
<dbReference type="GO" id="GO:0006355">
    <property type="term" value="P:regulation of DNA-templated transcription"/>
    <property type="evidence" value="ECO:0007669"/>
    <property type="project" value="InterPro"/>
</dbReference>
<evidence type="ECO:0000256" key="8">
    <source>
        <dbReference type="PROSITE-ProRule" id="PRU01091"/>
    </source>
</evidence>
<dbReference type="RefSeq" id="WP_273616165.1">
    <property type="nucleotide sequence ID" value="NZ_CP117416.1"/>
</dbReference>
<dbReference type="Pfam" id="PF00486">
    <property type="entry name" value="Trans_reg_C"/>
    <property type="match status" value="1"/>
</dbReference>
<evidence type="ECO:0000256" key="3">
    <source>
        <dbReference type="ARBA" id="ARBA00023012"/>
    </source>
</evidence>
<dbReference type="PANTHER" id="PTHR48111">
    <property type="entry name" value="REGULATOR OF RPOS"/>
    <property type="match status" value="1"/>
</dbReference>
<dbReference type="SMART" id="SM00862">
    <property type="entry name" value="Trans_reg_C"/>
    <property type="match status" value="1"/>
</dbReference>
<dbReference type="CDD" id="cd00383">
    <property type="entry name" value="trans_reg_C"/>
    <property type="match status" value="1"/>
</dbReference>
<evidence type="ECO:0000313" key="11">
    <source>
        <dbReference type="EMBL" id="WCT58004.1"/>
    </source>
</evidence>
<feature type="domain" description="OmpR/PhoB-type" evidence="10">
    <location>
        <begin position="131"/>
        <end position="230"/>
    </location>
</feature>
<dbReference type="PROSITE" id="PS50110">
    <property type="entry name" value="RESPONSE_REGULATORY"/>
    <property type="match status" value="1"/>
</dbReference>
<evidence type="ECO:0000259" key="9">
    <source>
        <dbReference type="PROSITE" id="PS50110"/>
    </source>
</evidence>
<organism evidence="11 12">
    <name type="scientific">Paenibacillus kyungheensis</name>
    <dbReference type="NCBI Taxonomy" id="1452732"/>
    <lineage>
        <taxon>Bacteria</taxon>
        <taxon>Bacillati</taxon>
        <taxon>Bacillota</taxon>
        <taxon>Bacilli</taxon>
        <taxon>Bacillales</taxon>
        <taxon>Paenibacillaceae</taxon>
        <taxon>Paenibacillus</taxon>
    </lineage>
</organism>
<dbReference type="CDD" id="cd17574">
    <property type="entry name" value="REC_OmpR"/>
    <property type="match status" value="1"/>
</dbReference>
<evidence type="ECO:0000256" key="1">
    <source>
        <dbReference type="ARBA" id="ARBA00004496"/>
    </source>
</evidence>
<protein>
    <submittedName>
        <fullName evidence="11">Response regulator transcription factor</fullName>
    </submittedName>
</protein>
<comment type="subcellular location">
    <subcellularLocation>
        <location evidence="1">Cytoplasm</location>
    </subcellularLocation>
</comment>
<dbReference type="Gene3D" id="1.10.10.10">
    <property type="entry name" value="Winged helix-like DNA-binding domain superfamily/Winged helix DNA-binding domain"/>
    <property type="match status" value="1"/>
</dbReference>
<dbReference type="Pfam" id="PF00072">
    <property type="entry name" value="Response_reg"/>
    <property type="match status" value="1"/>
</dbReference>
<dbReference type="SUPFAM" id="SSF46894">
    <property type="entry name" value="C-terminal effector domain of the bipartite response regulators"/>
    <property type="match status" value="1"/>
</dbReference>
<dbReference type="PROSITE" id="PS51755">
    <property type="entry name" value="OMPR_PHOB"/>
    <property type="match status" value="1"/>
</dbReference>
<keyword evidence="3" id="KW-0902">Two-component regulatory system</keyword>
<dbReference type="InterPro" id="IPR011006">
    <property type="entry name" value="CheY-like_superfamily"/>
</dbReference>
<keyword evidence="6" id="KW-0804">Transcription</keyword>
<sequence length="230" mass="26281">MRKILIIEDDEAIASIERDYLEINHFAVEIADNGLTGAEKALSEPYDLILLDLMLPGEDGFSVCRRLREKLDIPILMVTAKQEDIDKIRGLGLGADDYIVKPFSPNELVARVKSNLAQYDRIKGKPDLHGNSHIEIGSFVINMQAHRVYLNGKELELKKKEFDLLHFLIVNANNVFSKETLYERIWGFESIGDNATVAVHINRLREKTEEDPSNPRYIQTVWGVGYRFQP</sequence>
<dbReference type="GO" id="GO:0005829">
    <property type="term" value="C:cytosol"/>
    <property type="evidence" value="ECO:0007669"/>
    <property type="project" value="TreeGrafter"/>
</dbReference>
<dbReference type="FunFam" id="1.10.10.10:FF:000018">
    <property type="entry name" value="DNA-binding response regulator ResD"/>
    <property type="match status" value="1"/>
</dbReference>
<keyword evidence="2 7" id="KW-0597">Phosphoprotein</keyword>
<dbReference type="EMBL" id="CP117416">
    <property type="protein sequence ID" value="WCT58004.1"/>
    <property type="molecule type" value="Genomic_DNA"/>
</dbReference>